<dbReference type="SUPFAM" id="SSF53649">
    <property type="entry name" value="Alkaline phosphatase-like"/>
    <property type="match status" value="1"/>
</dbReference>
<keyword evidence="7 8" id="KW-0413">Isomerase</keyword>
<dbReference type="PIRSF" id="PIRSF001492">
    <property type="entry name" value="IPGAM"/>
    <property type="match status" value="1"/>
</dbReference>
<accession>A0ABW3WRJ4</accession>
<comment type="caution">
    <text evidence="12">The sequence shown here is derived from an EMBL/GenBank/DDBJ whole genome shotgun (WGS) entry which is preliminary data.</text>
</comment>
<proteinExistence type="inferred from homology"/>
<name>A0ABW3WRJ4_9FLAO</name>
<comment type="function">
    <text evidence="8">Catalyzes the interconversion of 2-phosphoglycerate and 3-phosphoglycerate.</text>
</comment>
<dbReference type="PANTHER" id="PTHR31637:SF0">
    <property type="entry name" value="2,3-BISPHOSPHOGLYCERATE-INDEPENDENT PHOSPHOGLYCERATE MUTASE"/>
    <property type="match status" value="1"/>
</dbReference>
<protein>
    <recommendedName>
        <fullName evidence="8 9">2,3-bisphosphoglycerate-independent phosphoglycerate mutase</fullName>
        <shortName evidence="8">BPG-independent PGAM</shortName>
        <shortName evidence="8">Phosphoglyceromutase</shortName>
        <shortName evidence="8">iPGM</shortName>
        <ecNumber evidence="8 9">5.4.2.12</ecNumber>
    </recommendedName>
</protein>
<dbReference type="InterPro" id="IPR006124">
    <property type="entry name" value="Metalloenzyme"/>
</dbReference>
<dbReference type="Gene3D" id="3.40.1450.10">
    <property type="entry name" value="BPG-independent phosphoglycerate mutase, domain B"/>
    <property type="match status" value="1"/>
</dbReference>
<feature type="domain" description="BPG-independent PGAM N-terminal" evidence="11">
    <location>
        <begin position="81"/>
        <end position="294"/>
    </location>
</feature>
<evidence type="ECO:0000256" key="7">
    <source>
        <dbReference type="ARBA" id="ARBA00023235"/>
    </source>
</evidence>
<reference evidence="13" key="1">
    <citation type="journal article" date="2019" name="Int. J. Syst. Evol. Microbiol.">
        <title>The Global Catalogue of Microorganisms (GCM) 10K type strain sequencing project: providing services to taxonomists for standard genome sequencing and annotation.</title>
        <authorList>
            <consortium name="The Broad Institute Genomics Platform"/>
            <consortium name="The Broad Institute Genome Sequencing Center for Infectious Disease"/>
            <person name="Wu L."/>
            <person name="Ma J."/>
        </authorList>
    </citation>
    <scope>NUCLEOTIDE SEQUENCE [LARGE SCALE GENOMIC DNA]</scope>
    <source>
        <strain evidence="13">CCUG 62221</strain>
    </source>
</reference>
<dbReference type="Gene3D" id="3.40.720.10">
    <property type="entry name" value="Alkaline Phosphatase, subunit A"/>
    <property type="match status" value="1"/>
</dbReference>
<feature type="domain" description="Metalloenzyme" evidence="10">
    <location>
        <begin position="3"/>
        <end position="494"/>
    </location>
</feature>
<sequence length="505" mass="55773">MNKKVILMILDGWGITQEPEVSAIYNASTSYIDSLYNKYPNASLRTDGEHVGLPVGQMGNSEVGHMNLGAGRIVYQNLVRINMAIENKTLGQEKVLLDALNYAKENNKNIHLLGLVSNGGIHSHINHLKGLLDVAAENNAENVYLHAFTDGRDTDPKSGSYFINDIEEHMAKTTGEVASITGRYYAMDRDNRWERIKIAYDAVVNASGEKSTNAVESLNVNYENDVTDEFIKPIIVTDENGAPKAQIKEDDVVIFFNYRTDRGRELTEVLSQKAYPEYGMEPLKLHYVTITNYDASFKGINVIYNTDNLKDTLGEVLEKAGKKQIRIAETEKYPHVTFFFSGGQESEFKGESRLLCPSPKVATYDLQPEMSAFDIRDAIIPELNKGDVDFVCLNFANGDMVGHTGVMEAAIKACEAVDTCVKDVVAAANANDYTTLIIADHGNCETMKNPDGSPHTAHTTNPVPFILVDKDLKEINDGVLGDIAPTILKLMGIEQPAAMTRHSLI</sequence>
<dbReference type="InterPro" id="IPR011258">
    <property type="entry name" value="BPG-indep_PGM_N"/>
</dbReference>
<dbReference type="NCBIfam" id="TIGR01307">
    <property type="entry name" value="pgm_bpd_ind"/>
    <property type="match status" value="1"/>
</dbReference>
<dbReference type="EMBL" id="JBHTMV010000009">
    <property type="protein sequence ID" value="MFD1294813.1"/>
    <property type="molecule type" value="Genomic_DNA"/>
</dbReference>
<keyword evidence="6 8" id="KW-0464">Manganese</keyword>
<dbReference type="Pfam" id="PF01676">
    <property type="entry name" value="Metalloenzyme"/>
    <property type="match status" value="1"/>
</dbReference>
<feature type="binding site" evidence="8">
    <location>
        <position position="332"/>
    </location>
    <ligand>
        <name>substrate</name>
    </ligand>
</feature>
<keyword evidence="13" id="KW-1185">Reference proteome</keyword>
<evidence type="ECO:0000256" key="4">
    <source>
        <dbReference type="ARBA" id="ARBA00022723"/>
    </source>
</evidence>
<feature type="binding site" evidence="8">
    <location>
        <position position="441"/>
    </location>
    <ligand>
        <name>Mn(2+)</name>
        <dbReference type="ChEBI" id="CHEBI:29035"/>
        <label>2</label>
    </ligand>
</feature>
<evidence type="ECO:0000256" key="2">
    <source>
        <dbReference type="ARBA" id="ARBA00004798"/>
    </source>
</evidence>
<dbReference type="EC" id="5.4.2.12" evidence="8 9"/>
<feature type="binding site" evidence="8">
    <location>
        <begin position="152"/>
        <end position="153"/>
    </location>
    <ligand>
        <name>substrate</name>
    </ligand>
</feature>
<dbReference type="SUPFAM" id="SSF64158">
    <property type="entry name" value="2,3-Bisphosphoglycerate-independent phosphoglycerate mutase, substrate-binding domain"/>
    <property type="match status" value="1"/>
</dbReference>
<dbReference type="CDD" id="cd16010">
    <property type="entry name" value="iPGM"/>
    <property type="match status" value="1"/>
</dbReference>
<keyword evidence="5 8" id="KW-0324">Glycolysis</keyword>
<dbReference type="InterPro" id="IPR036646">
    <property type="entry name" value="PGAM_B_sf"/>
</dbReference>
<keyword evidence="4 8" id="KW-0479">Metal-binding</keyword>
<evidence type="ECO:0000256" key="5">
    <source>
        <dbReference type="ARBA" id="ARBA00023152"/>
    </source>
</evidence>
<comment type="pathway">
    <text evidence="2 8">Carbohydrate degradation; glycolysis; pyruvate from D-glyceraldehyde 3-phosphate: step 3/5.</text>
</comment>
<evidence type="ECO:0000256" key="8">
    <source>
        <dbReference type="HAMAP-Rule" id="MF_01038"/>
    </source>
</evidence>
<dbReference type="Pfam" id="PF06415">
    <property type="entry name" value="iPGM_N"/>
    <property type="match status" value="1"/>
</dbReference>
<comment type="cofactor">
    <cofactor evidence="8">
        <name>Mn(2+)</name>
        <dbReference type="ChEBI" id="CHEBI:29035"/>
    </cofactor>
    <text evidence="8">Binds 2 manganese ions per subunit.</text>
</comment>
<feature type="binding site" evidence="8">
    <location>
        <begin position="259"/>
        <end position="262"/>
    </location>
    <ligand>
        <name>substrate</name>
    </ligand>
</feature>
<dbReference type="Proteomes" id="UP001597241">
    <property type="component" value="Unassembled WGS sequence"/>
</dbReference>
<gene>
    <name evidence="8 12" type="primary">gpmI</name>
    <name evidence="12" type="ORF">ACFQ5N_13295</name>
</gene>
<feature type="binding site" evidence="8">
    <location>
        <position position="189"/>
    </location>
    <ligand>
        <name>substrate</name>
    </ligand>
</feature>
<dbReference type="RefSeq" id="WP_386810180.1">
    <property type="nucleotide sequence ID" value="NZ_JBHTMV010000009.1"/>
</dbReference>
<feature type="binding site" evidence="8">
    <location>
        <position position="61"/>
    </location>
    <ligand>
        <name>Mn(2+)</name>
        <dbReference type="ChEBI" id="CHEBI:29035"/>
        <label>2</label>
    </ligand>
</feature>
<evidence type="ECO:0000313" key="12">
    <source>
        <dbReference type="EMBL" id="MFD1294813.1"/>
    </source>
</evidence>
<comment type="similarity">
    <text evidence="3 8">Belongs to the BPG-independent phosphoglycerate mutase family.</text>
</comment>
<comment type="subunit">
    <text evidence="8">Monomer.</text>
</comment>
<dbReference type="InterPro" id="IPR017850">
    <property type="entry name" value="Alkaline_phosphatase_core_sf"/>
</dbReference>
<comment type="catalytic activity">
    <reaction evidence="1 8">
        <text>(2R)-2-phosphoglycerate = (2R)-3-phosphoglycerate</text>
        <dbReference type="Rhea" id="RHEA:15901"/>
        <dbReference type="ChEBI" id="CHEBI:58272"/>
        <dbReference type="ChEBI" id="CHEBI:58289"/>
        <dbReference type="EC" id="5.4.2.12"/>
    </reaction>
</comment>
<feature type="active site" description="Phosphoserine intermediate" evidence="8">
    <location>
        <position position="61"/>
    </location>
</feature>
<feature type="binding site" evidence="8">
    <location>
        <position position="11"/>
    </location>
    <ligand>
        <name>Mn(2+)</name>
        <dbReference type="ChEBI" id="CHEBI:29035"/>
        <label>2</label>
    </ligand>
</feature>
<dbReference type="HAMAP" id="MF_01038">
    <property type="entry name" value="GpmI"/>
    <property type="match status" value="1"/>
</dbReference>
<evidence type="ECO:0000259" key="11">
    <source>
        <dbReference type="Pfam" id="PF06415"/>
    </source>
</evidence>
<dbReference type="InterPro" id="IPR005995">
    <property type="entry name" value="Pgm_bpd_ind"/>
</dbReference>
<feature type="binding site" evidence="8">
    <location>
        <position position="440"/>
    </location>
    <ligand>
        <name>Mn(2+)</name>
        <dbReference type="ChEBI" id="CHEBI:29035"/>
        <label>2</label>
    </ligand>
</feature>
<evidence type="ECO:0000256" key="6">
    <source>
        <dbReference type="ARBA" id="ARBA00023211"/>
    </source>
</evidence>
<evidence type="ECO:0000256" key="9">
    <source>
        <dbReference type="NCBIfam" id="TIGR01307"/>
    </source>
</evidence>
<feature type="binding site" evidence="8">
    <location>
        <position position="458"/>
    </location>
    <ligand>
        <name>Mn(2+)</name>
        <dbReference type="ChEBI" id="CHEBI:29035"/>
        <label>1</label>
    </ligand>
</feature>
<feature type="binding site" evidence="8">
    <location>
        <position position="122"/>
    </location>
    <ligand>
        <name>substrate</name>
    </ligand>
</feature>
<feature type="binding site" evidence="8">
    <location>
        <position position="183"/>
    </location>
    <ligand>
        <name>substrate</name>
    </ligand>
</feature>
<evidence type="ECO:0000256" key="1">
    <source>
        <dbReference type="ARBA" id="ARBA00000370"/>
    </source>
</evidence>
<evidence type="ECO:0000259" key="10">
    <source>
        <dbReference type="Pfam" id="PF01676"/>
    </source>
</evidence>
<evidence type="ECO:0000313" key="13">
    <source>
        <dbReference type="Proteomes" id="UP001597241"/>
    </source>
</evidence>
<dbReference type="GO" id="GO:0004619">
    <property type="term" value="F:phosphoglycerate mutase activity"/>
    <property type="evidence" value="ECO:0007669"/>
    <property type="project" value="UniProtKB-EC"/>
</dbReference>
<feature type="binding site" evidence="8">
    <location>
        <position position="403"/>
    </location>
    <ligand>
        <name>Mn(2+)</name>
        <dbReference type="ChEBI" id="CHEBI:29035"/>
        <label>1</label>
    </ligand>
</feature>
<evidence type="ECO:0000256" key="3">
    <source>
        <dbReference type="ARBA" id="ARBA00008819"/>
    </source>
</evidence>
<dbReference type="PANTHER" id="PTHR31637">
    <property type="entry name" value="2,3-BISPHOSPHOGLYCERATE-INDEPENDENT PHOSPHOGLYCERATE MUTASE"/>
    <property type="match status" value="1"/>
</dbReference>
<organism evidence="12 13">
    <name type="scientific">Lutibacter holmesii</name>
    <dbReference type="NCBI Taxonomy" id="1137985"/>
    <lineage>
        <taxon>Bacteria</taxon>
        <taxon>Pseudomonadati</taxon>
        <taxon>Bacteroidota</taxon>
        <taxon>Flavobacteriia</taxon>
        <taxon>Flavobacteriales</taxon>
        <taxon>Flavobacteriaceae</taxon>
        <taxon>Lutibacter</taxon>
    </lineage>
</organism>
<feature type="binding site" evidence="8">
    <location>
        <position position="399"/>
    </location>
    <ligand>
        <name>Mn(2+)</name>
        <dbReference type="ChEBI" id="CHEBI:29035"/>
        <label>1</label>
    </ligand>
</feature>